<reference evidence="9" key="1">
    <citation type="journal article" date="2019" name="Int. J. Syst. Evol. Microbiol.">
        <title>The Global Catalogue of Microorganisms (GCM) 10K type strain sequencing project: providing services to taxonomists for standard genome sequencing and annotation.</title>
        <authorList>
            <consortium name="The Broad Institute Genomics Platform"/>
            <consortium name="The Broad Institute Genome Sequencing Center for Infectious Disease"/>
            <person name="Wu L."/>
            <person name="Ma J."/>
        </authorList>
    </citation>
    <scope>NUCLEOTIDE SEQUENCE [LARGE SCALE GENOMIC DNA]</scope>
    <source>
        <strain evidence="9">JCM 16953</strain>
    </source>
</reference>
<dbReference type="InterPro" id="IPR017853">
    <property type="entry name" value="GH"/>
</dbReference>
<dbReference type="PROSITE" id="PS00572">
    <property type="entry name" value="GLYCOSYL_HYDROL_F1_1"/>
    <property type="match status" value="1"/>
</dbReference>
<dbReference type="PANTHER" id="PTHR10353:SF36">
    <property type="entry name" value="LP05116P"/>
    <property type="match status" value="1"/>
</dbReference>
<dbReference type="Pfam" id="PF00232">
    <property type="entry name" value="Glyco_hydro_1"/>
    <property type="match status" value="1"/>
</dbReference>
<dbReference type="InterPro" id="IPR001360">
    <property type="entry name" value="Glyco_hydro_1"/>
</dbReference>
<feature type="active site" description="Nucleophile" evidence="5">
    <location>
        <position position="394"/>
    </location>
</feature>
<sequence length="503" mass="55321">MTSQAPTTEPATRGEVTFPADFLWGAATAAYQIEGAVAEDGRSPSIWDTFSRVPGAVLDGDTGDVACDHYHRMPEDVALMRSLNIGAYRFSTSWPRVRPDGGAPNQQGIDFYSRLTDELLQRGVTPWVTLYHWDLPQALEDAGGWTNRDTAYRFAEYALTLHDALGDRVPYWTTMNEPWCSAFLGYTGGQHAPGRQEGVAGVVAAHHLMLGHGLVVDEIRRRGAAGRGAQLGITLNLTVADPFDAGEPADVDAARRLDGFWNRMFLDPILRGRYADDLAGDTEGMLFEGRPWQDFVEDGDLALIGAPIDVLGVNYYHGDAPAGRTVPGADLLGSRIRHPERRTSIPWPGCEDIAFPRRGLPTTGMDWEVQPEGLTRLLVRLKEEYDVPPLYITENGAAYDDQVETAAGDGGVRIDDPARLAFIDAHLRATYDAIQQGVDVRGYFAWSLLDNYEWAYGYSQRFGIVHVDYETQARTPKASARYYARVAASGTLPPLSELPELAG</sequence>
<evidence type="ECO:0000256" key="5">
    <source>
        <dbReference type="PROSITE-ProRule" id="PRU10055"/>
    </source>
</evidence>
<dbReference type="PROSITE" id="PS00653">
    <property type="entry name" value="GLYCOSYL_HYDROL_F1_2"/>
    <property type="match status" value="1"/>
</dbReference>
<protein>
    <recommendedName>
        <fullName evidence="2">beta-glucosidase</fullName>
        <ecNumber evidence="2">3.2.1.21</ecNumber>
    </recommendedName>
</protein>
<dbReference type="InterPro" id="IPR018120">
    <property type="entry name" value="Glyco_hydro_1_AS"/>
</dbReference>
<evidence type="ECO:0000256" key="1">
    <source>
        <dbReference type="ARBA" id="ARBA00010838"/>
    </source>
</evidence>
<dbReference type="InterPro" id="IPR033132">
    <property type="entry name" value="GH_1_N_CS"/>
</dbReference>
<gene>
    <name evidence="8" type="ORF">GCM10022242_32460</name>
</gene>
<dbReference type="SUPFAM" id="SSF51445">
    <property type="entry name" value="(Trans)glycosidases"/>
    <property type="match status" value="1"/>
</dbReference>
<name>A0ABP7IW98_9ACTN</name>
<evidence type="ECO:0000256" key="2">
    <source>
        <dbReference type="ARBA" id="ARBA00012744"/>
    </source>
</evidence>
<dbReference type="RefSeq" id="WP_344777346.1">
    <property type="nucleotide sequence ID" value="NZ_BAABAH010000013.1"/>
</dbReference>
<evidence type="ECO:0000313" key="8">
    <source>
        <dbReference type="EMBL" id="GAA3828570.1"/>
    </source>
</evidence>
<evidence type="ECO:0000256" key="6">
    <source>
        <dbReference type="RuleBase" id="RU003690"/>
    </source>
</evidence>
<dbReference type="Gene3D" id="3.20.20.80">
    <property type="entry name" value="Glycosidases"/>
    <property type="match status" value="1"/>
</dbReference>
<evidence type="ECO:0000313" key="9">
    <source>
        <dbReference type="Proteomes" id="UP001501821"/>
    </source>
</evidence>
<evidence type="ECO:0000256" key="7">
    <source>
        <dbReference type="RuleBase" id="RU004468"/>
    </source>
</evidence>
<accession>A0ABP7IW98</accession>
<keyword evidence="3 7" id="KW-0378">Hydrolase</keyword>
<keyword evidence="4 7" id="KW-0326">Glycosidase</keyword>
<dbReference type="PANTHER" id="PTHR10353">
    <property type="entry name" value="GLYCOSYL HYDROLASE"/>
    <property type="match status" value="1"/>
</dbReference>
<dbReference type="EC" id="3.2.1.21" evidence="2"/>
<comment type="caution">
    <text evidence="8">The sequence shown here is derived from an EMBL/GenBank/DDBJ whole genome shotgun (WGS) entry which is preliminary data.</text>
</comment>
<dbReference type="Proteomes" id="UP001501821">
    <property type="component" value="Unassembled WGS sequence"/>
</dbReference>
<evidence type="ECO:0000256" key="4">
    <source>
        <dbReference type="ARBA" id="ARBA00023295"/>
    </source>
</evidence>
<dbReference type="PRINTS" id="PR00131">
    <property type="entry name" value="GLHYDRLASE1"/>
</dbReference>
<keyword evidence="9" id="KW-1185">Reference proteome</keyword>
<dbReference type="EMBL" id="BAABAH010000013">
    <property type="protein sequence ID" value="GAA3828570.1"/>
    <property type="molecule type" value="Genomic_DNA"/>
</dbReference>
<organism evidence="8 9">
    <name type="scientific">Nocardioides panacisoli</name>
    <dbReference type="NCBI Taxonomy" id="627624"/>
    <lineage>
        <taxon>Bacteria</taxon>
        <taxon>Bacillati</taxon>
        <taxon>Actinomycetota</taxon>
        <taxon>Actinomycetes</taxon>
        <taxon>Propionibacteriales</taxon>
        <taxon>Nocardioidaceae</taxon>
        <taxon>Nocardioides</taxon>
    </lineage>
</organism>
<evidence type="ECO:0000256" key="3">
    <source>
        <dbReference type="ARBA" id="ARBA00022801"/>
    </source>
</evidence>
<comment type="similarity">
    <text evidence="1 6">Belongs to the glycosyl hydrolase 1 family.</text>
</comment>
<proteinExistence type="inferred from homology"/>